<evidence type="ECO:0000313" key="2">
    <source>
        <dbReference type="Proteomes" id="UP000694397"/>
    </source>
</evidence>
<reference evidence="1" key="2">
    <citation type="submission" date="2025-08" db="UniProtKB">
        <authorList>
            <consortium name="Ensembl"/>
        </authorList>
    </citation>
    <scope>IDENTIFICATION</scope>
</reference>
<evidence type="ECO:0000313" key="1">
    <source>
        <dbReference type="Ensembl" id="ENSSFOP00015063553.1"/>
    </source>
</evidence>
<organism evidence="1 2">
    <name type="scientific">Scleropages formosus</name>
    <name type="common">Asian bonytongue</name>
    <name type="synonym">Osteoglossum formosum</name>
    <dbReference type="NCBI Taxonomy" id="113540"/>
    <lineage>
        <taxon>Eukaryota</taxon>
        <taxon>Metazoa</taxon>
        <taxon>Chordata</taxon>
        <taxon>Craniata</taxon>
        <taxon>Vertebrata</taxon>
        <taxon>Euteleostomi</taxon>
        <taxon>Actinopterygii</taxon>
        <taxon>Neopterygii</taxon>
        <taxon>Teleostei</taxon>
        <taxon>Osteoglossocephala</taxon>
        <taxon>Osteoglossomorpha</taxon>
        <taxon>Osteoglossiformes</taxon>
        <taxon>Osteoglossidae</taxon>
        <taxon>Scleropages</taxon>
    </lineage>
</organism>
<dbReference type="Ensembl" id="ENSSFOT00015048814.1">
    <property type="protein sequence ID" value="ENSSFOP00015063553.1"/>
    <property type="gene ID" value="ENSSFOG00015027006.1"/>
</dbReference>
<keyword evidence="2" id="KW-1185">Reference proteome</keyword>
<dbReference type="OrthoDB" id="9448335at2759"/>
<protein>
    <submittedName>
        <fullName evidence="1">Uncharacterized protein</fullName>
    </submittedName>
</protein>
<dbReference type="Proteomes" id="UP000694397">
    <property type="component" value="Chromosome 2"/>
</dbReference>
<accession>A0A8C9VR22</accession>
<dbReference type="AlphaFoldDB" id="A0A8C9VR22"/>
<reference evidence="1 2" key="1">
    <citation type="submission" date="2019-04" db="EMBL/GenBank/DDBJ databases">
        <authorList>
            <consortium name="Wellcome Sanger Institute Data Sharing"/>
        </authorList>
    </citation>
    <scope>NUCLEOTIDE SEQUENCE [LARGE SCALE GENOMIC DNA]</scope>
</reference>
<sequence>QPHLDRHAEPVPQRWSPLSAADMEHIYEEANRLARQLHKVALKEAVGEVHFVAPFRRAEAAARSSRRETYVVRDSPVRLLLPDIRAPGFVTSSHKSVLTPNVIFWQREQDGSRLQASRSGAPLLSYTGRAPPAGERCLHTFLCR</sequence>
<reference evidence="1" key="3">
    <citation type="submission" date="2025-09" db="UniProtKB">
        <authorList>
            <consortium name="Ensembl"/>
        </authorList>
    </citation>
    <scope>IDENTIFICATION</scope>
</reference>
<dbReference type="GeneTree" id="ENSGT00990000206767"/>
<name>A0A8C9VR22_SCLFO</name>
<proteinExistence type="predicted"/>